<evidence type="ECO:0000313" key="3">
    <source>
        <dbReference type="Proteomes" id="UP000243799"/>
    </source>
</evidence>
<dbReference type="InterPro" id="IPR014710">
    <property type="entry name" value="RmlC-like_jellyroll"/>
</dbReference>
<dbReference type="InterPro" id="IPR013096">
    <property type="entry name" value="Cupin_2"/>
</dbReference>
<dbReference type="AlphaFoldDB" id="A0A1I1APH2"/>
<dbReference type="OrthoDB" id="9791637at2"/>
<keyword evidence="3" id="KW-1185">Reference proteome</keyword>
<dbReference type="InterPro" id="IPR011051">
    <property type="entry name" value="RmlC_Cupin_sf"/>
</dbReference>
<dbReference type="Pfam" id="PF07883">
    <property type="entry name" value="Cupin_2"/>
    <property type="match status" value="1"/>
</dbReference>
<accession>A0A1I1APH2</accession>
<proteinExistence type="predicted"/>
<reference evidence="3" key="1">
    <citation type="submission" date="2016-10" db="EMBL/GenBank/DDBJ databases">
        <authorList>
            <person name="Varghese N."/>
            <person name="Submissions S."/>
        </authorList>
    </citation>
    <scope>NUCLEOTIDE SEQUENCE [LARGE SCALE GENOMIC DNA]</scope>
    <source>
        <strain evidence="3">CGMCC 4.3568</strain>
    </source>
</reference>
<dbReference type="SUPFAM" id="SSF51182">
    <property type="entry name" value="RmlC-like cupins"/>
    <property type="match status" value="1"/>
</dbReference>
<evidence type="ECO:0000259" key="1">
    <source>
        <dbReference type="Pfam" id="PF07883"/>
    </source>
</evidence>
<dbReference type="PANTHER" id="PTHR36440">
    <property type="entry name" value="PUTATIVE (AFU_ORTHOLOGUE AFUA_8G07350)-RELATED"/>
    <property type="match status" value="1"/>
</dbReference>
<feature type="domain" description="Cupin type-2" evidence="1">
    <location>
        <begin position="44"/>
        <end position="102"/>
    </location>
</feature>
<dbReference type="CDD" id="cd02215">
    <property type="entry name" value="cupin_QDO_N_C"/>
    <property type="match status" value="1"/>
</dbReference>
<dbReference type="EMBL" id="FOKG01000010">
    <property type="protein sequence ID" value="SFB39939.1"/>
    <property type="molecule type" value="Genomic_DNA"/>
</dbReference>
<sequence>MHAPFQTTSADARALWHMGALLRLKATGEDTAGQFSLTEHTCRQGTASPLHRHTREDEAFLVLEGELRIYIDGRHYHAQAGSLTFAPRGLPHAYRATSPTCRFLALITPGGFEQWFAETGEPALSPNLPPAPSGPVDTTRLISAAARYGVEVLGPSPIVDDATTHADPR</sequence>
<dbReference type="Gene3D" id="2.60.120.10">
    <property type="entry name" value="Jelly Rolls"/>
    <property type="match status" value="1"/>
</dbReference>
<organism evidence="2 3">
    <name type="scientific">Amycolatopsis marina</name>
    <dbReference type="NCBI Taxonomy" id="490629"/>
    <lineage>
        <taxon>Bacteria</taxon>
        <taxon>Bacillati</taxon>
        <taxon>Actinomycetota</taxon>
        <taxon>Actinomycetes</taxon>
        <taxon>Pseudonocardiales</taxon>
        <taxon>Pseudonocardiaceae</taxon>
        <taxon>Amycolatopsis</taxon>
    </lineage>
</organism>
<name>A0A1I1APH2_9PSEU</name>
<evidence type="ECO:0000313" key="2">
    <source>
        <dbReference type="EMBL" id="SFB39939.1"/>
    </source>
</evidence>
<gene>
    <name evidence="2" type="ORF">SAMN05216266_11032</name>
</gene>
<dbReference type="PANTHER" id="PTHR36440:SF1">
    <property type="entry name" value="PUTATIVE (AFU_ORTHOLOGUE AFUA_8G07350)-RELATED"/>
    <property type="match status" value="1"/>
</dbReference>
<dbReference type="InterPro" id="IPR053146">
    <property type="entry name" value="QDO-like"/>
</dbReference>
<protein>
    <submittedName>
        <fullName evidence="2">Cupin domain protein</fullName>
    </submittedName>
</protein>
<dbReference type="RefSeq" id="WP_091674320.1">
    <property type="nucleotide sequence ID" value="NZ_FOKG01000010.1"/>
</dbReference>
<dbReference type="Proteomes" id="UP000243799">
    <property type="component" value="Unassembled WGS sequence"/>
</dbReference>
<dbReference type="STRING" id="490629.SAMN05216266_11032"/>